<proteinExistence type="predicted"/>
<gene>
    <name evidence="1" type="ORF">KK1_041244</name>
</gene>
<dbReference type="Proteomes" id="UP000075243">
    <property type="component" value="Unassembled WGS sequence"/>
</dbReference>
<dbReference type="EMBL" id="KQ484091">
    <property type="protein sequence ID" value="KYP37566.1"/>
    <property type="molecule type" value="Genomic_DNA"/>
</dbReference>
<reference evidence="1" key="1">
    <citation type="journal article" date="2012" name="Nat. Biotechnol.">
        <title>Draft genome sequence of pigeonpea (Cajanus cajan), an orphan legume crop of resource-poor farmers.</title>
        <authorList>
            <person name="Varshney R.K."/>
            <person name="Chen W."/>
            <person name="Li Y."/>
            <person name="Bharti A.K."/>
            <person name="Saxena R.K."/>
            <person name="Schlueter J.A."/>
            <person name="Donoghue M.T."/>
            <person name="Azam S."/>
            <person name="Fan G."/>
            <person name="Whaley A.M."/>
            <person name="Farmer A.D."/>
            <person name="Sheridan J."/>
            <person name="Iwata A."/>
            <person name="Tuteja R."/>
            <person name="Penmetsa R.V."/>
            <person name="Wu W."/>
            <person name="Upadhyaya H.D."/>
            <person name="Yang S.P."/>
            <person name="Shah T."/>
            <person name="Saxena K.B."/>
            <person name="Michael T."/>
            <person name="McCombie W.R."/>
            <person name="Yang B."/>
            <person name="Zhang G."/>
            <person name="Yang H."/>
            <person name="Wang J."/>
            <person name="Spillane C."/>
            <person name="Cook D.R."/>
            <person name="May G.D."/>
            <person name="Xu X."/>
            <person name="Jackson S.A."/>
        </authorList>
    </citation>
    <scope>NUCLEOTIDE SEQUENCE [LARGE SCALE GENOMIC DNA]</scope>
</reference>
<organism evidence="1 2">
    <name type="scientific">Cajanus cajan</name>
    <name type="common">Pigeon pea</name>
    <name type="synonym">Cajanus indicus</name>
    <dbReference type="NCBI Taxonomy" id="3821"/>
    <lineage>
        <taxon>Eukaryota</taxon>
        <taxon>Viridiplantae</taxon>
        <taxon>Streptophyta</taxon>
        <taxon>Embryophyta</taxon>
        <taxon>Tracheophyta</taxon>
        <taxon>Spermatophyta</taxon>
        <taxon>Magnoliopsida</taxon>
        <taxon>eudicotyledons</taxon>
        <taxon>Gunneridae</taxon>
        <taxon>Pentapetalae</taxon>
        <taxon>rosids</taxon>
        <taxon>fabids</taxon>
        <taxon>Fabales</taxon>
        <taxon>Fabaceae</taxon>
        <taxon>Papilionoideae</taxon>
        <taxon>50 kb inversion clade</taxon>
        <taxon>NPAAA clade</taxon>
        <taxon>indigoferoid/millettioid clade</taxon>
        <taxon>Phaseoleae</taxon>
        <taxon>Cajanus</taxon>
    </lineage>
</organism>
<feature type="non-terminal residue" evidence="1">
    <location>
        <position position="1"/>
    </location>
</feature>
<dbReference type="Gramene" id="C.cajan_39603.t">
    <property type="protein sequence ID" value="C.cajan_39603.t"/>
    <property type="gene ID" value="C.cajan_39603"/>
</dbReference>
<dbReference type="AlphaFoldDB" id="A0A151R4Y8"/>
<evidence type="ECO:0000313" key="2">
    <source>
        <dbReference type="Proteomes" id="UP000075243"/>
    </source>
</evidence>
<sequence length="80" mass="9382">ICITVSVVKYDHGPWYCRREGSEKFSTLRMLTHVFSFDAFNKVGINPKIPITILHCYATISVSYNTSYIKNHHLFFTYFI</sequence>
<accession>A0A151R4Y8</accession>
<name>A0A151R4Y8_CAJCA</name>
<evidence type="ECO:0000313" key="1">
    <source>
        <dbReference type="EMBL" id="KYP37566.1"/>
    </source>
</evidence>
<protein>
    <submittedName>
        <fullName evidence="1">Uncharacterized protein</fullName>
    </submittedName>
</protein>
<keyword evidence="2" id="KW-1185">Reference proteome</keyword>